<dbReference type="SUPFAM" id="SSF48371">
    <property type="entry name" value="ARM repeat"/>
    <property type="match status" value="1"/>
</dbReference>
<dbReference type="AlphaFoldDB" id="A0A844GT13"/>
<evidence type="ECO:0000313" key="3">
    <source>
        <dbReference type="EMBL" id="MTF39644.1"/>
    </source>
</evidence>
<dbReference type="InterPro" id="IPR004155">
    <property type="entry name" value="PBS_lyase_HEAT"/>
</dbReference>
<evidence type="ECO:0000313" key="4">
    <source>
        <dbReference type="Proteomes" id="UP000437131"/>
    </source>
</evidence>
<dbReference type="GO" id="GO:0016491">
    <property type="term" value="F:oxidoreductase activity"/>
    <property type="evidence" value="ECO:0007669"/>
    <property type="project" value="TreeGrafter"/>
</dbReference>
<protein>
    <submittedName>
        <fullName evidence="3">HEAT repeat domain-containing protein</fullName>
    </submittedName>
</protein>
<sequence>MSQINLAEIDRQLESNNSKDRLLALASLREVEAKDAVPLIKKVIYDEMLPVRSMAIFALGVKQTEECLPILVKLLETDPDYGIRADAAGALGYLKDIRAFESLVRAFYEDTEWLVRFSAAVSLGNLGDIRAKKLLLDALHSNETALQQAAISALGEVKAEDCIEEILVFVQSDDWLIRQRVSESLGNFKGNKKAISALNFLVKDPHPQVCQAAEYSLQKISV</sequence>
<keyword evidence="2" id="KW-0605">Phycobilisome</keyword>
<evidence type="ECO:0000256" key="2">
    <source>
        <dbReference type="ARBA" id="ARBA00022738"/>
    </source>
</evidence>
<name>A0A844GT13_9CHRO</name>
<dbReference type="PANTHER" id="PTHR12697:SF5">
    <property type="entry name" value="DEOXYHYPUSINE HYDROXYLASE"/>
    <property type="match status" value="1"/>
</dbReference>
<dbReference type="RefSeq" id="WP_015220305.1">
    <property type="nucleotide sequence ID" value="NZ_WMIA01000015.1"/>
</dbReference>
<keyword evidence="1" id="KW-0042">Antenna complex</keyword>
<dbReference type="Gene3D" id="1.25.10.10">
    <property type="entry name" value="Leucine-rich Repeat Variant"/>
    <property type="match status" value="2"/>
</dbReference>
<dbReference type="EMBL" id="WMIA01000015">
    <property type="protein sequence ID" value="MTF39644.1"/>
    <property type="molecule type" value="Genomic_DNA"/>
</dbReference>
<dbReference type="GO" id="GO:0030089">
    <property type="term" value="C:phycobilisome"/>
    <property type="evidence" value="ECO:0007669"/>
    <property type="project" value="UniProtKB-KW"/>
</dbReference>
<evidence type="ECO:0000256" key="1">
    <source>
        <dbReference type="ARBA" id="ARBA00022549"/>
    </source>
</evidence>
<dbReference type="InterPro" id="IPR016024">
    <property type="entry name" value="ARM-type_fold"/>
</dbReference>
<comment type="caution">
    <text evidence="3">The sequence shown here is derived from an EMBL/GenBank/DDBJ whole genome shotgun (WGS) entry which is preliminary data.</text>
</comment>
<organism evidence="3 4">
    <name type="scientific">Cyanobacterium aponinum 0216</name>
    <dbReference type="NCBI Taxonomy" id="2676140"/>
    <lineage>
        <taxon>Bacteria</taxon>
        <taxon>Bacillati</taxon>
        <taxon>Cyanobacteriota</taxon>
        <taxon>Cyanophyceae</taxon>
        <taxon>Oscillatoriophycideae</taxon>
        <taxon>Chroococcales</taxon>
        <taxon>Geminocystaceae</taxon>
        <taxon>Cyanobacterium</taxon>
    </lineage>
</organism>
<reference evidence="3 4" key="1">
    <citation type="submission" date="2019-11" db="EMBL/GenBank/DDBJ databases">
        <title>Isolation of a new High Light Tolerant Cyanobacteria.</title>
        <authorList>
            <person name="Dobson Z."/>
            <person name="Vaughn N."/>
            <person name="Vaughn M."/>
            <person name="Fromme P."/>
            <person name="Mazor Y."/>
        </authorList>
    </citation>
    <scope>NUCLEOTIDE SEQUENCE [LARGE SCALE GENOMIC DNA]</scope>
    <source>
        <strain evidence="3 4">0216</strain>
    </source>
</reference>
<dbReference type="InterPro" id="IPR011989">
    <property type="entry name" value="ARM-like"/>
</dbReference>
<dbReference type="Pfam" id="PF13646">
    <property type="entry name" value="HEAT_2"/>
    <property type="match status" value="2"/>
</dbReference>
<gene>
    <name evidence="3" type="ORF">GGC33_11995</name>
</gene>
<proteinExistence type="predicted"/>
<dbReference type="SMART" id="SM00567">
    <property type="entry name" value="EZ_HEAT"/>
    <property type="match status" value="6"/>
</dbReference>
<dbReference type="PANTHER" id="PTHR12697">
    <property type="entry name" value="PBS LYASE HEAT-LIKE PROTEIN"/>
    <property type="match status" value="1"/>
</dbReference>
<dbReference type="Proteomes" id="UP000437131">
    <property type="component" value="Unassembled WGS sequence"/>
</dbReference>
<accession>A0A844GT13</accession>